<gene>
    <name evidence="2" type="ORF">BCS90_05020</name>
</gene>
<dbReference type="SUPFAM" id="SSF54909">
    <property type="entry name" value="Dimeric alpha+beta barrel"/>
    <property type="match status" value="1"/>
</dbReference>
<dbReference type="InterPro" id="IPR010753">
    <property type="entry name" value="DUF1330"/>
</dbReference>
<dbReference type="PANTHER" id="PTHR41521">
    <property type="match status" value="1"/>
</dbReference>
<name>A0A7Z1MEX1_9VIBR</name>
<comment type="caution">
    <text evidence="2">The sequence shown here is derived from an EMBL/GenBank/DDBJ whole genome shotgun (WGS) entry which is preliminary data.</text>
</comment>
<dbReference type="PANTHER" id="PTHR41521:SF4">
    <property type="entry name" value="BLR0684 PROTEIN"/>
    <property type="match status" value="1"/>
</dbReference>
<evidence type="ECO:0000259" key="1">
    <source>
        <dbReference type="Pfam" id="PF07045"/>
    </source>
</evidence>
<dbReference type="AlphaFoldDB" id="A0A7Z1MEX1"/>
<evidence type="ECO:0000313" key="2">
    <source>
        <dbReference type="EMBL" id="PMP24193.1"/>
    </source>
</evidence>
<accession>A0A7Z1MEX1</accession>
<proteinExistence type="predicted"/>
<dbReference type="Pfam" id="PF07045">
    <property type="entry name" value="DUF1330"/>
    <property type="match status" value="1"/>
</dbReference>
<reference evidence="2" key="1">
    <citation type="submission" date="2016-07" db="EMBL/GenBank/DDBJ databases">
        <authorList>
            <person name="Kauffman K."/>
            <person name="Arevalo P."/>
            <person name="Polz M.F."/>
        </authorList>
    </citation>
    <scope>NUCLEOTIDE SEQUENCE</scope>
    <source>
        <strain evidence="2">10N.222.46.E12</strain>
    </source>
</reference>
<reference evidence="2" key="2">
    <citation type="journal article" date="2018" name="Nature">
        <title>A major lineage of non-tailed dsDNA viruses as unrecognized killers of marine bacteria.</title>
        <authorList>
            <person name="Kauffman K.M."/>
            <person name="Hussain F.A."/>
            <person name="Yang J."/>
            <person name="Arevalo P."/>
            <person name="Brown J.M."/>
            <person name="Chang W.K."/>
            <person name="VanInsberghe D."/>
            <person name="Elsherbini J."/>
            <person name="Sharma R.S."/>
            <person name="Cutler M.B."/>
            <person name="Kelly L."/>
            <person name="Polz M.F."/>
        </authorList>
    </citation>
    <scope>NUCLEOTIDE SEQUENCE</scope>
    <source>
        <strain evidence="2">10N.222.46.E12</strain>
    </source>
</reference>
<organism evidence="2">
    <name type="scientific">Vibrio cyclitrophicus</name>
    <dbReference type="NCBI Taxonomy" id="47951"/>
    <lineage>
        <taxon>Bacteria</taxon>
        <taxon>Pseudomonadati</taxon>
        <taxon>Pseudomonadota</taxon>
        <taxon>Gammaproteobacteria</taxon>
        <taxon>Vibrionales</taxon>
        <taxon>Vibrionaceae</taxon>
        <taxon>Vibrio</taxon>
    </lineage>
</organism>
<dbReference type="Gene3D" id="3.30.70.100">
    <property type="match status" value="1"/>
</dbReference>
<dbReference type="RefSeq" id="WP_010432301.1">
    <property type="nucleotide sequence ID" value="NZ_AP025481.1"/>
</dbReference>
<protein>
    <recommendedName>
        <fullName evidence="1">DUF1330 domain-containing protein</fullName>
    </recommendedName>
</protein>
<dbReference type="EMBL" id="MDBS01000067">
    <property type="protein sequence ID" value="PMP24193.1"/>
    <property type="molecule type" value="Genomic_DNA"/>
</dbReference>
<feature type="domain" description="DUF1330" evidence="1">
    <location>
        <begin position="2"/>
        <end position="98"/>
    </location>
</feature>
<dbReference type="InterPro" id="IPR011008">
    <property type="entry name" value="Dimeric_a/b-barrel"/>
</dbReference>
<dbReference type="GeneID" id="50232078"/>
<sequence>MTAYYVVNYDIADEELYAQYNPGLNHVTANTVAKHGGEILVATSEGQTLSGQCLQMKVIIQFPSREAALAWDNDIEYRDAKLIRLAATTNIDCYIVDKLVVPS</sequence>